<dbReference type="SUPFAM" id="SSF88723">
    <property type="entry name" value="PIN domain-like"/>
    <property type="match status" value="1"/>
</dbReference>
<evidence type="ECO:0000259" key="2">
    <source>
        <dbReference type="Pfam" id="PF01850"/>
    </source>
</evidence>
<keyword evidence="1" id="KW-0460">Magnesium</keyword>
<dbReference type="Gene3D" id="3.40.50.1010">
    <property type="entry name" value="5'-nuclease"/>
    <property type="match status" value="1"/>
</dbReference>
<feature type="domain" description="PIN" evidence="2">
    <location>
        <begin position="5"/>
        <end position="121"/>
    </location>
</feature>
<comment type="caution">
    <text evidence="3">The sequence shown here is derived from an EMBL/GenBank/DDBJ whole genome shotgun (WGS) entry which is preliminary data.</text>
</comment>
<name>A0A8J7C7J8_9CYAN</name>
<sequence>MSQFVVDANVAIKWVVPEIYSDGALRLRNVNYTLLVPDFFFPEIGNILWKRVRRGETTLENAQKDLTALMGLSLELHPSLLLMPQALEIGVRIQQAVYDCVYLALAVTHGCQMVTADERFFNALQRDSLATHLCWVEDLP</sequence>
<gene>
    <name evidence="3" type="ORF">ICL16_27615</name>
</gene>
<dbReference type="AlphaFoldDB" id="A0A8J7C7J8"/>
<accession>A0A8J7C7J8</accession>
<organism evidence="3 4">
    <name type="scientific">Iningainema tapete BLCC-T55</name>
    <dbReference type="NCBI Taxonomy" id="2748662"/>
    <lineage>
        <taxon>Bacteria</taxon>
        <taxon>Bacillati</taxon>
        <taxon>Cyanobacteriota</taxon>
        <taxon>Cyanophyceae</taxon>
        <taxon>Nostocales</taxon>
        <taxon>Scytonemataceae</taxon>
        <taxon>Iningainema tapete</taxon>
    </lineage>
</organism>
<dbReference type="Pfam" id="PF01850">
    <property type="entry name" value="PIN"/>
    <property type="match status" value="1"/>
</dbReference>
<evidence type="ECO:0000313" key="4">
    <source>
        <dbReference type="Proteomes" id="UP000629098"/>
    </source>
</evidence>
<evidence type="ECO:0000313" key="3">
    <source>
        <dbReference type="EMBL" id="MBD2775724.1"/>
    </source>
</evidence>
<proteinExistence type="predicted"/>
<dbReference type="RefSeq" id="WP_190834514.1">
    <property type="nucleotide sequence ID" value="NZ_CAWPPI010000084.1"/>
</dbReference>
<dbReference type="Proteomes" id="UP000629098">
    <property type="component" value="Unassembled WGS sequence"/>
</dbReference>
<dbReference type="CDD" id="cd09873">
    <property type="entry name" value="PIN_Pae0151-like"/>
    <property type="match status" value="1"/>
</dbReference>
<dbReference type="EMBL" id="JACXAE010000084">
    <property type="protein sequence ID" value="MBD2775724.1"/>
    <property type="molecule type" value="Genomic_DNA"/>
</dbReference>
<protein>
    <submittedName>
        <fullName evidence="3">Type II toxin-antitoxin system VapC family toxin</fullName>
    </submittedName>
</protein>
<dbReference type="PANTHER" id="PTHR35901:SF1">
    <property type="entry name" value="EXONUCLEASE VAPC9"/>
    <property type="match status" value="1"/>
</dbReference>
<dbReference type="InterPro" id="IPR029060">
    <property type="entry name" value="PIN-like_dom_sf"/>
</dbReference>
<evidence type="ECO:0000256" key="1">
    <source>
        <dbReference type="ARBA" id="ARBA00022842"/>
    </source>
</evidence>
<dbReference type="InterPro" id="IPR002716">
    <property type="entry name" value="PIN_dom"/>
</dbReference>
<reference evidence="3" key="1">
    <citation type="submission" date="2020-09" db="EMBL/GenBank/DDBJ databases">
        <title>Iningainema tapete sp. nov. (Scytonemataceae, Cyanobacteria) from greenhouses in central Florida (USA) produces two types of nodularin with biosynthetic potential for microcystin-LR and anabaenopeptins.</title>
        <authorList>
            <person name="Berthold D.E."/>
            <person name="Lefler F.W."/>
            <person name="Huang I.-S."/>
            <person name="Abdulla H."/>
            <person name="Zimba P.V."/>
            <person name="Laughinghouse H.D. IV."/>
        </authorList>
    </citation>
    <scope>NUCLEOTIDE SEQUENCE</scope>
    <source>
        <strain evidence="3">BLCCT55</strain>
    </source>
</reference>
<dbReference type="InterPro" id="IPR044153">
    <property type="entry name" value="PIN_Pae0151-like"/>
</dbReference>
<dbReference type="InterPro" id="IPR051619">
    <property type="entry name" value="TypeII_TA_RNase_PINc/VapC"/>
</dbReference>
<dbReference type="PANTHER" id="PTHR35901">
    <property type="entry name" value="RIBONUCLEASE VAPC3"/>
    <property type="match status" value="1"/>
</dbReference>
<keyword evidence="4" id="KW-1185">Reference proteome</keyword>